<accession>A0AA39N8R0</accession>
<comment type="caution">
    <text evidence="2">The sequence shown here is derived from an EMBL/GenBank/DDBJ whole genome shotgun (WGS) entry which is preliminary data.</text>
</comment>
<evidence type="ECO:0000256" key="1">
    <source>
        <dbReference type="SAM" id="MobiDB-lite"/>
    </source>
</evidence>
<protein>
    <submittedName>
        <fullName evidence="2">Uncharacterized protein</fullName>
    </submittedName>
</protein>
<dbReference type="EMBL" id="JAUEPS010000011">
    <property type="protein sequence ID" value="KAK0461105.1"/>
    <property type="molecule type" value="Genomic_DNA"/>
</dbReference>
<feature type="compositionally biased region" description="Polar residues" evidence="1">
    <location>
        <begin position="204"/>
        <end position="217"/>
    </location>
</feature>
<organism evidence="2 3">
    <name type="scientific">Armillaria tabescens</name>
    <name type="common">Ringless honey mushroom</name>
    <name type="synonym">Agaricus tabescens</name>
    <dbReference type="NCBI Taxonomy" id="1929756"/>
    <lineage>
        <taxon>Eukaryota</taxon>
        <taxon>Fungi</taxon>
        <taxon>Dikarya</taxon>
        <taxon>Basidiomycota</taxon>
        <taxon>Agaricomycotina</taxon>
        <taxon>Agaricomycetes</taxon>
        <taxon>Agaricomycetidae</taxon>
        <taxon>Agaricales</taxon>
        <taxon>Marasmiineae</taxon>
        <taxon>Physalacriaceae</taxon>
        <taxon>Desarmillaria</taxon>
    </lineage>
</organism>
<evidence type="ECO:0000313" key="3">
    <source>
        <dbReference type="Proteomes" id="UP001175211"/>
    </source>
</evidence>
<dbReference type="GeneID" id="85364659"/>
<keyword evidence="3" id="KW-1185">Reference proteome</keyword>
<dbReference type="AlphaFoldDB" id="A0AA39N8R0"/>
<gene>
    <name evidence="2" type="ORF">EV420DRAFT_179682</name>
</gene>
<proteinExistence type="predicted"/>
<name>A0AA39N8R0_ARMTA</name>
<dbReference type="RefSeq" id="XP_060333002.1">
    <property type="nucleotide sequence ID" value="XM_060481111.1"/>
</dbReference>
<sequence length="229" mass="25209">MYAILCPFIKHLHAHTVRMGLQITSPPFSTFCAEVTSIYALKIMIPKPDEAILLQLPNIGCSPWSQCILCTNLREFFSNGKAVHAVTGSHAERGHVKKELNEVHARHSRVAWETVHDNYQLTLRGGVSVFLGRRMLSGPYLQITKPKTMRVHGAWLARSQNGQNLLASIPIEAVQRQIMGGEYDWIRGVIVGTANIGSTTTLPSPLANMTNSGNLETPTGPPAKKATYN</sequence>
<dbReference type="Proteomes" id="UP001175211">
    <property type="component" value="Unassembled WGS sequence"/>
</dbReference>
<evidence type="ECO:0000313" key="2">
    <source>
        <dbReference type="EMBL" id="KAK0461105.1"/>
    </source>
</evidence>
<reference evidence="2" key="1">
    <citation type="submission" date="2023-06" db="EMBL/GenBank/DDBJ databases">
        <authorList>
            <consortium name="Lawrence Berkeley National Laboratory"/>
            <person name="Ahrendt S."/>
            <person name="Sahu N."/>
            <person name="Indic B."/>
            <person name="Wong-Bajracharya J."/>
            <person name="Merenyi Z."/>
            <person name="Ke H.-M."/>
            <person name="Monk M."/>
            <person name="Kocsube S."/>
            <person name="Drula E."/>
            <person name="Lipzen A."/>
            <person name="Balint B."/>
            <person name="Henrissat B."/>
            <person name="Andreopoulos B."/>
            <person name="Martin F.M."/>
            <person name="Harder C.B."/>
            <person name="Rigling D."/>
            <person name="Ford K.L."/>
            <person name="Foster G.D."/>
            <person name="Pangilinan J."/>
            <person name="Papanicolaou A."/>
            <person name="Barry K."/>
            <person name="LaButti K."/>
            <person name="Viragh M."/>
            <person name="Koriabine M."/>
            <person name="Yan M."/>
            <person name="Riley R."/>
            <person name="Champramary S."/>
            <person name="Plett K.L."/>
            <person name="Tsai I.J."/>
            <person name="Slot J."/>
            <person name="Sipos G."/>
            <person name="Plett J."/>
            <person name="Nagy L.G."/>
            <person name="Grigoriev I.V."/>
        </authorList>
    </citation>
    <scope>NUCLEOTIDE SEQUENCE</scope>
    <source>
        <strain evidence="2">CCBAS 213</strain>
    </source>
</reference>
<feature type="region of interest" description="Disordered" evidence="1">
    <location>
        <begin position="204"/>
        <end position="229"/>
    </location>
</feature>